<dbReference type="PANTHER" id="PTHR30153">
    <property type="entry name" value="REPLICATIVE DNA HELICASE DNAB"/>
    <property type="match status" value="1"/>
</dbReference>
<evidence type="ECO:0000256" key="7">
    <source>
        <dbReference type="ARBA" id="ARBA00022840"/>
    </source>
</evidence>
<dbReference type="AlphaFoldDB" id="A0A9D9IEA3"/>
<evidence type="ECO:0000256" key="4">
    <source>
        <dbReference type="ARBA" id="ARBA00022741"/>
    </source>
</evidence>
<keyword evidence="8 13" id="KW-0238">DNA-binding</keyword>
<dbReference type="InterPro" id="IPR016136">
    <property type="entry name" value="DNA_helicase_N/primase_C"/>
</dbReference>
<dbReference type="GO" id="GO:0005829">
    <property type="term" value="C:cytosol"/>
    <property type="evidence" value="ECO:0007669"/>
    <property type="project" value="TreeGrafter"/>
</dbReference>
<keyword evidence="6 13" id="KW-0347">Helicase</keyword>
<reference evidence="15" key="2">
    <citation type="journal article" date="2021" name="PeerJ">
        <title>Extensive microbial diversity within the chicken gut microbiome revealed by metagenomics and culture.</title>
        <authorList>
            <person name="Gilroy R."/>
            <person name="Ravi A."/>
            <person name="Getino M."/>
            <person name="Pursley I."/>
            <person name="Horton D.L."/>
            <person name="Alikhan N.F."/>
            <person name="Baker D."/>
            <person name="Gharbi K."/>
            <person name="Hall N."/>
            <person name="Watson M."/>
            <person name="Adriaenssens E.M."/>
            <person name="Foster-Nyarko E."/>
            <person name="Jarju S."/>
            <person name="Secka A."/>
            <person name="Antonio M."/>
            <person name="Oren A."/>
            <person name="Chaudhuri R.R."/>
            <person name="La Ragione R."/>
            <person name="Hildebrand F."/>
            <person name="Pallen M.J."/>
        </authorList>
    </citation>
    <scope>NUCLEOTIDE SEQUENCE</scope>
    <source>
        <strain evidence="15">B2-22910</strain>
    </source>
</reference>
<keyword evidence="2 13" id="KW-0639">Primosome</keyword>
<dbReference type="InterPro" id="IPR007692">
    <property type="entry name" value="DNA_helicase_DnaB"/>
</dbReference>
<comment type="function">
    <text evidence="10 13">The main replicative DNA helicase, it participates in initiation and elongation during chromosome replication. Travels ahead of the DNA replisome, separating dsDNA into templates for DNA synthesis. A processive ATP-dependent 5'-3' DNA helicase it has DNA-dependent ATPase activity.</text>
</comment>
<evidence type="ECO:0000256" key="8">
    <source>
        <dbReference type="ARBA" id="ARBA00023125"/>
    </source>
</evidence>
<evidence type="ECO:0000256" key="11">
    <source>
        <dbReference type="ARBA" id="ARBA00048954"/>
    </source>
</evidence>
<dbReference type="InterPro" id="IPR007693">
    <property type="entry name" value="DNA_helicase_DnaB-like_N"/>
</dbReference>
<keyword evidence="5 13" id="KW-0378">Hydrolase</keyword>
<keyword evidence="4 13" id="KW-0547">Nucleotide-binding</keyword>
<dbReference type="InterPro" id="IPR027417">
    <property type="entry name" value="P-loop_NTPase"/>
</dbReference>
<evidence type="ECO:0000256" key="10">
    <source>
        <dbReference type="ARBA" id="ARBA00044932"/>
    </source>
</evidence>
<comment type="caution">
    <text evidence="15">The sequence shown here is derived from an EMBL/GenBank/DDBJ whole genome shotgun (WGS) entry which is preliminary data.</text>
</comment>
<dbReference type="GO" id="GO:0003677">
    <property type="term" value="F:DNA binding"/>
    <property type="evidence" value="ECO:0007669"/>
    <property type="project" value="UniProtKB-UniRule"/>
</dbReference>
<dbReference type="CDD" id="cd00984">
    <property type="entry name" value="DnaB_C"/>
    <property type="match status" value="1"/>
</dbReference>
<evidence type="ECO:0000256" key="2">
    <source>
        <dbReference type="ARBA" id="ARBA00022515"/>
    </source>
</evidence>
<evidence type="ECO:0000256" key="5">
    <source>
        <dbReference type="ARBA" id="ARBA00022801"/>
    </source>
</evidence>
<dbReference type="Pfam" id="PF00772">
    <property type="entry name" value="DnaB"/>
    <property type="match status" value="1"/>
</dbReference>
<accession>A0A9D9IEA3</accession>
<dbReference type="InterPro" id="IPR003593">
    <property type="entry name" value="AAA+_ATPase"/>
</dbReference>
<comment type="similarity">
    <text evidence="1 13">Belongs to the helicase family. DnaB subfamily.</text>
</comment>
<dbReference type="Pfam" id="PF03796">
    <property type="entry name" value="DnaB_C"/>
    <property type="match status" value="1"/>
</dbReference>
<sequence>MADDIKRRPSRKKDAVNLDTLGLEMGNRPPQALDVEEAVIGALLIEPGCVDEAMEELSPSCFYSEKHRMIFESMVSLVNEHSPIDLLTVSQNLKSKGNLELVGGPVALAQLSQKVGAAAHIEVYIKILKQKSIQRELITASYDILKNSYDDATNVDDLIDMAQTKIFAAIQNNVKKDVQEIGSVINQAIDDIESLQGSAGLSGVPSGFQSLDKITLGWQPSDLIILAARPSVGKTAFVLNIARNAAVDHHMPVAFFSLEMPAIQLAKRMMVTETGLSADKIKGGQKLEQYEWTQLEEKLKDLTKAPLYIDDTPSLPVMEFRSKVKRLVKQKGVRLVIVDYLQLMQGPAELRGMREQEVAAISRTLKATAKEMNVPIIALSQLSRQAVQRTGSNNRPQLSDLRESGSIEQDADMVLFIHRYDYQGLSDNPEDVGRTSLIIAKHRNGEIGEIDMMFRASEVRFVDMADSLVGSISDMPFASAMNSDDAPFGPEPGFPSDGGFPQGGSDFGVNQDFM</sequence>
<evidence type="ECO:0000256" key="12">
    <source>
        <dbReference type="NCBIfam" id="TIGR00665"/>
    </source>
</evidence>
<keyword evidence="3 13" id="KW-0235">DNA replication</keyword>
<dbReference type="GO" id="GO:0043139">
    <property type="term" value="F:5'-3' DNA helicase activity"/>
    <property type="evidence" value="ECO:0007669"/>
    <property type="project" value="UniProtKB-EC"/>
</dbReference>
<evidence type="ECO:0000313" key="16">
    <source>
        <dbReference type="Proteomes" id="UP000823603"/>
    </source>
</evidence>
<evidence type="ECO:0000256" key="1">
    <source>
        <dbReference type="ARBA" id="ARBA00008428"/>
    </source>
</evidence>
<dbReference type="SMART" id="SM00382">
    <property type="entry name" value="AAA"/>
    <property type="match status" value="1"/>
</dbReference>
<reference evidence="15" key="1">
    <citation type="submission" date="2020-10" db="EMBL/GenBank/DDBJ databases">
        <authorList>
            <person name="Gilroy R."/>
        </authorList>
    </citation>
    <scope>NUCLEOTIDE SEQUENCE</scope>
    <source>
        <strain evidence="15">B2-22910</strain>
    </source>
</reference>
<dbReference type="GO" id="GO:1990077">
    <property type="term" value="C:primosome complex"/>
    <property type="evidence" value="ECO:0007669"/>
    <property type="project" value="UniProtKB-UniRule"/>
</dbReference>
<dbReference type="GO" id="GO:0016787">
    <property type="term" value="F:hydrolase activity"/>
    <property type="evidence" value="ECO:0007669"/>
    <property type="project" value="UniProtKB-KW"/>
</dbReference>
<dbReference type="Proteomes" id="UP000823603">
    <property type="component" value="Unassembled WGS sequence"/>
</dbReference>
<dbReference type="InterPro" id="IPR036185">
    <property type="entry name" value="DNA_heli_DnaB-like_N_sf"/>
</dbReference>
<evidence type="ECO:0000256" key="13">
    <source>
        <dbReference type="RuleBase" id="RU362085"/>
    </source>
</evidence>
<dbReference type="NCBIfam" id="TIGR00665">
    <property type="entry name" value="DnaB"/>
    <property type="match status" value="1"/>
</dbReference>
<organism evidence="15 16">
    <name type="scientific">Candidatus Cryptobacteroides faecavium</name>
    <dbReference type="NCBI Taxonomy" id="2840762"/>
    <lineage>
        <taxon>Bacteria</taxon>
        <taxon>Pseudomonadati</taxon>
        <taxon>Bacteroidota</taxon>
        <taxon>Bacteroidia</taxon>
        <taxon>Bacteroidales</taxon>
        <taxon>Candidatus Cryptobacteroides</taxon>
    </lineage>
</organism>
<protein>
    <recommendedName>
        <fullName evidence="12 13">Replicative DNA helicase</fullName>
        <ecNumber evidence="12 13">5.6.2.3</ecNumber>
    </recommendedName>
</protein>
<dbReference type="EMBL" id="JADIMB010000037">
    <property type="protein sequence ID" value="MBO8470655.1"/>
    <property type="molecule type" value="Genomic_DNA"/>
</dbReference>
<dbReference type="PROSITE" id="PS51199">
    <property type="entry name" value="SF4_HELICASE"/>
    <property type="match status" value="1"/>
</dbReference>
<dbReference type="InterPro" id="IPR007694">
    <property type="entry name" value="DNA_helicase_DnaB-like_C"/>
</dbReference>
<keyword evidence="7 13" id="KW-0067">ATP-binding</keyword>
<evidence type="ECO:0000256" key="9">
    <source>
        <dbReference type="ARBA" id="ARBA00023235"/>
    </source>
</evidence>
<name>A0A9D9IEA3_9BACT</name>
<dbReference type="SUPFAM" id="SSF52540">
    <property type="entry name" value="P-loop containing nucleoside triphosphate hydrolases"/>
    <property type="match status" value="1"/>
</dbReference>
<dbReference type="GO" id="GO:0005524">
    <property type="term" value="F:ATP binding"/>
    <property type="evidence" value="ECO:0007669"/>
    <property type="project" value="UniProtKB-UniRule"/>
</dbReference>
<comment type="catalytic activity">
    <reaction evidence="11 13">
        <text>ATP + H2O = ADP + phosphate + H(+)</text>
        <dbReference type="Rhea" id="RHEA:13065"/>
        <dbReference type="ChEBI" id="CHEBI:15377"/>
        <dbReference type="ChEBI" id="CHEBI:15378"/>
        <dbReference type="ChEBI" id="CHEBI:30616"/>
        <dbReference type="ChEBI" id="CHEBI:43474"/>
        <dbReference type="ChEBI" id="CHEBI:456216"/>
        <dbReference type="EC" id="5.6.2.3"/>
    </reaction>
</comment>
<keyword evidence="9" id="KW-0413">Isomerase</keyword>
<dbReference type="GO" id="GO:0006269">
    <property type="term" value="P:DNA replication, synthesis of primer"/>
    <property type="evidence" value="ECO:0007669"/>
    <property type="project" value="UniProtKB-UniRule"/>
</dbReference>
<evidence type="ECO:0000256" key="6">
    <source>
        <dbReference type="ARBA" id="ARBA00022806"/>
    </source>
</evidence>
<feature type="domain" description="SF4 helicase" evidence="14">
    <location>
        <begin position="197"/>
        <end position="468"/>
    </location>
</feature>
<dbReference type="Gene3D" id="1.10.860.10">
    <property type="entry name" value="DNAb Helicase, Chain A"/>
    <property type="match status" value="1"/>
</dbReference>
<dbReference type="Gene3D" id="3.40.50.300">
    <property type="entry name" value="P-loop containing nucleotide triphosphate hydrolases"/>
    <property type="match status" value="1"/>
</dbReference>
<evidence type="ECO:0000259" key="14">
    <source>
        <dbReference type="PROSITE" id="PS51199"/>
    </source>
</evidence>
<dbReference type="PANTHER" id="PTHR30153:SF2">
    <property type="entry name" value="REPLICATIVE DNA HELICASE"/>
    <property type="match status" value="1"/>
</dbReference>
<gene>
    <name evidence="15" type="primary">dnaB</name>
    <name evidence="15" type="ORF">IAB82_02540</name>
</gene>
<proteinExistence type="inferred from homology"/>
<dbReference type="EC" id="5.6.2.3" evidence="12 13"/>
<dbReference type="SUPFAM" id="SSF48024">
    <property type="entry name" value="N-terminal domain of DnaB helicase"/>
    <property type="match status" value="1"/>
</dbReference>
<dbReference type="FunFam" id="1.10.860.10:FF:000001">
    <property type="entry name" value="Replicative DNA helicase"/>
    <property type="match status" value="1"/>
</dbReference>
<evidence type="ECO:0000256" key="3">
    <source>
        <dbReference type="ARBA" id="ARBA00022705"/>
    </source>
</evidence>
<evidence type="ECO:0000313" key="15">
    <source>
        <dbReference type="EMBL" id="MBO8470655.1"/>
    </source>
</evidence>